<dbReference type="InterPro" id="IPR000023">
    <property type="entry name" value="Phosphofructokinase_dom"/>
</dbReference>
<reference evidence="17" key="2">
    <citation type="submission" date="2015-01" db="EMBL/GenBank/DDBJ databases">
        <title>Evolutionary Origins and Diversification of the Mycorrhizal Mutualists.</title>
        <authorList>
            <consortium name="DOE Joint Genome Institute"/>
            <consortium name="Mycorrhizal Genomics Consortium"/>
            <person name="Kohler A."/>
            <person name="Kuo A."/>
            <person name="Nagy L.G."/>
            <person name="Floudas D."/>
            <person name="Copeland A."/>
            <person name="Barry K.W."/>
            <person name="Cichocki N."/>
            <person name="Veneault-Fourrey C."/>
            <person name="LaButti K."/>
            <person name="Lindquist E.A."/>
            <person name="Lipzen A."/>
            <person name="Lundell T."/>
            <person name="Morin E."/>
            <person name="Murat C."/>
            <person name="Riley R."/>
            <person name="Ohm R."/>
            <person name="Sun H."/>
            <person name="Tunlid A."/>
            <person name="Henrissat B."/>
            <person name="Grigoriev I.V."/>
            <person name="Hibbett D.S."/>
            <person name="Martin F."/>
        </authorList>
    </citation>
    <scope>NUCLEOTIDE SEQUENCE [LARGE SCALE GENOMIC DNA]</scope>
    <source>
        <strain evidence="17">441</strain>
    </source>
</reference>
<protein>
    <recommendedName>
        <fullName evidence="4">6-phosphofructokinase</fullName>
        <ecNumber evidence="4">2.7.1.11</ecNumber>
    </recommendedName>
</protein>
<evidence type="ECO:0000256" key="6">
    <source>
        <dbReference type="ARBA" id="ARBA00022533"/>
    </source>
</evidence>
<evidence type="ECO:0000256" key="7">
    <source>
        <dbReference type="ARBA" id="ARBA00022679"/>
    </source>
</evidence>
<comment type="cofactor">
    <cofactor evidence="1">
        <name>Mg(2+)</name>
        <dbReference type="ChEBI" id="CHEBI:18420"/>
    </cofactor>
</comment>
<keyword evidence="5" id="KW-0963">Cytoplasm</keyword>
<evidence type="ECO:0000313" key="16">
    <source>
        <dbReference type="EMBL" id="KIK17639.1"/>
    </source>
</evidence>
<evidence type="ECO:0000256" key="1">
    <source>
        <dbReference type="ARBA" id="ARBA00001946"/>
    </source>
</evidence>
<dbReference type="Proteomes" id="UP000054018">
    <property type="component" value="Unassembled WGS sequence"/>
</dbReference>
<evidence type="ECO:0000256" key="10">
    <source>
        <dbReference type="ARBA" id="ARBA00022777"/>
    </source>
</evidence>
<dbReference type="AlphaFoldDB" id="A0A0C9YU86"/>
<keyword evidence="8" id="KW-0479">Metal-binding</keyword>
<keyword evidence="17" id="KW-1185">Reference proteome</keyword>
<keyword evidence="6" id="KW-0021">Allosteric enzyme</keyword>
<evidence type="ECO:0000256" key="12">
    <source>
        <dbReference type="ARBA" id="ARBA00022842"/>
    </source>
</evidence>
<evidence type="ECO:0000256" key="11">
    <source>
        <dbReference type="ARBA" id="ARBA00022840"/>
    </source>
</evidence>
<dbReference type="InterPro" id="IPR015912">
    <property type="entry name" value="Phosphofructokinase_CS"/>
</dbReference>
<gene>
    <name evidence="16" type="ORF">PISMIDRAFT_110989</name>
</gene>
<dbReference type="SUPFAM" id="SSF53784">
    <property type="entry name" value="Phosphofructokinase"/>
    <property type="match status" value="2"/>
</dbReference>
<comment type="catalytic activity">
    <reaction evidence="14">
        <text>beta-D-fructose 6-phosphate + ATP = beta-D-fructose 1,6-bisphosphate + ADP + H(+)</text>
        <dbReference type="Rhea" id="RHEA:16109"/>
        <dbReference type="ChEBI" id="CHEBI:15378"/>
        <dbReference type="ChEBI" id="CHEBI:30616"/>
        <dbReference type="ChEBI" id="CHEBI:32966"/>
        <dbReference type="ChEBI" id="CHEBI:57634"/>
        <dbReference type="ChEBI" id="CHEBI:456216"/>
        <dbReference type="EC" id="2.7.1.11"/>
    </reaction>
</comment>
<evidence type="ECO:0000256" key="13">
    <source>
        <dbReference type="ARBA" id="ARBA00023152"/>
    </source>
</evidence>
<evidence type="ECO:0000313" key="17">
    <source>
        <dbReference type="Proteomes" id="UP000054018"/>
    </source>
</evidence>
<dbReference type="HOGENOM" id="CLU_020655_0_1_1"/>
<evidence type="ECO:0000256" key="4">
    <source>
        <dbReference type="ARBA" id="ARBA00012055"/>
    </source>
</evidence>
<dbReference type="OrthoDB" id="537915at2759"/>
<dbReference type="Pfam" id="PF00365">
    <property type="entry name" value="PFK"/>
    <property type="match status" value="3"/>
</dbReference>
<dbReference type="PANTHER" id="PTHR13697">
    <property type="entry name" value="PHOSPHOFRUCTOKINASE"/>
    <property type="match status" value="1"/>
</dbReference>
<feature type="domain" description="Phosphofructokinase" evidence="15">
    <location>
        <begin position="384"/>
        <end position="486"/>
    </location>
</feature>
<accession>A0A0C9YU86</accession>
<dbReference type="InterPro" id="IPR035966">
    <property type="entry name" value="PKF_sf"/>
</dbReference>
<dbReference type="GO" id="GO:0003872">
    <property type="term" value="F:6-phosphofructokinase activity"/>
    <property type="evidence" value="ECO:0007669"/>
    <property type="project" value="UniProtKB-EC"/>
</dbReference>
<feature type="domain" description="Phosphofructokinase" evidence="15">
    <location>
        <begin position="107"/>
        <end position="358"/>
    </location>
</feature>
<comment type="pathway">
    <text evidence="3">Carbohydrate degradation; glycolysis; D-glyceraldehyde 3-phosphate and glycerone phosphate from D-glucose: step 3/4.</text>
</comment>
<evidence type="ECO:0000259" key="15">
    <source>
        <dbReference type="Pfam" id="PF00365"/>
    </source>
</evidence>
<dbReference type="PROSITE" id="PS00433">
    <property type="entry name" value="PHOSPHOFRUCTOKINASE"/>
    <property type="match status" value="2"/>
</dbReference>
<dbReference type="Gene3D" id="3.40.50.460">
    <property type="entry name" value="Phosphofructokinase domain"/>
    <property type="match status" value="2"/>
</dbReference>
<evidence type="ECO:0000256" key="5">
    <source>
        <dbReference type="ARBA" id="ARBA00022490"/>
    </source>
</evidence>
<evidence type="ECO:0000256" key="3">
    <source>
        <dbReference type="ARBA" id="ARBA00004679"/>
    </source>
</evidence>
<dbReference type="GO" id="GO:0070095">
    <property type="term" value="F:fructose-6-phosphate binding"/>
    <property type="evidence" value="ECO:0007669"/>
    <property type="project" value="TreeGrafter"/>
</dbReference>
<dbReference type="GO" id="GO:0046872">
    <property type="term" value="F:metal ion binding"/>
    <property type="evidence" value="ECO:0007669"/>
    <property type="project" value="UniProtKB-KW"/>
</dbReference>
<dbReference type="GO" id="GO:0042802">
    <property type="term" value="F:identical protein binding"/>
    <property type="evidence" value="ECO:0007669"/>
    <property type="project" value="TreeGrafter"/>
</dbReference>
<organism evidence="16 17">
    <name type="scientific">Pisolithus microcarpus 441</name>
    <dbReference type="NCBI Taxonomy" id="765257"/>
    <lineage>
        <taxon>Eukaryota</taxon>
        <taxon>Fungi</taxon>
        <taxon>Dikarya</taxon>
        <taxon>Basidiomycota</taxon>
        <taxon>Agaricomycotina</taxon>
        <taxon>Agaricomycetes</taxon>
        <taxon>Agaricomycetidae</taxon>
        <taxon>Boletales</taxon>
        <taxon>Sclerodermatineae</taxon>
        <taxon>Pisolithaceae</taxon>
        <taxon>Pisolithus</taxon>
    </lineage>
</organism>
<evidence type="ECO:0000256" key="14">
    <source>
        <dbReference type="ARBA" id="ARBA00048070"/>
    </source>
</evidence>
<dbReference type="GO" id="GO:0005739">
    <property type="term" value="C:mitochondrion"/>
    <property type="evidence" value="ECO:0007669"/>
    <property type="project" value="TreeGrafter"/>
</dbReference>
<dbReference type="GO" id="GO:0016208">
    <property type="term" value="F:AMP binding"/>
    <property type="evidence" value="ECO:0007669"/>
    <property type="project" value="TreeGrafter"/>
</dbReference>
<dbReference type="InterPro" id="IPR022953">
    <property type="entry name" value="ATP_PFK"/>
</dbReference>
<feature type="domain" description="Phosphofructokinase" evidence="15">
    <location>
        <begin position="2"/>
        <end position="49"/>
    </location>
</feature>
<dbReference type="GO" id="GO:0005524">
    <property type="term" value="F:ATP binding"/>
    <property type="evidence" value="ECO:0007669"/>
    <property type="project" value="UniProtKB-KW"/>
</dbReference>
<keyword evidence="10" id="KW-0418">Kinase</keyword>
<dbReference type="GO" id="GO:0061621">
    <property type="term" value="P:canonical glycolysis"/>
    <property type="evidence" value="ECO:0007669"/>
    <property type="project" value="TreeGrafter"/>
</dbReference>
<keyword evidence="13" id="KW-0324">Glycolysis</keyword>
<dbReference type="Gene3D" id="3.40.50.450">
    <property type="match status" value="1"/>
</dbReference>
<evidence type="ECO:0000256" key="8">
    <source>
        <dbReference type="ARBA" id="ARBA00022723"/>
    </source>
</evidence>
<dbReference type="FunFam" id="3.40.50.460:FF:000007">
    <property type="entry name" value="ATP-dependent 6-phosphofructokinase"/>
    <property type="match status" value="1"/>
</dbReference>
<dbReference type="GO" id="GO:0005945">
    <property type="term" value="C:6-phosphofructokinase complex"/>
    <property type="evidence" value="ECO:0007669"/>
    <property type="project" value="TreeGrafter"/>
</dbReference>
<evidence type="ECO:0000256" key="9">
    <source>
        <dbReference type="ARBA" id="ARBA00022741"/>
    </source>
</evidence>
<dbReference type="STRING" id="765257.A0A0C9YU86"/>
<comment type="subcellular location">
    <subcellularLocation>
        <location evidence="2">Cytoplasm</location>
    </subcellularLocation>
</comment>
<reference evidence="16 17" key="1">
    <citation type="submission" date="2014-04" db="EMBL/GenBank/DDBJ databases">
        <authorList>
            <consortium name="DOE Joint Genome Institute"/>
            <person name="Kuo A."/>
            <person name="Kohler A."/>
            <person name="Costa M.D."/>
            <person name="Nagy L.G."/>
            <person name="Floudas D."/>
            <person name="Copeland A."/>
            <person name="Barry K.W."/>
            <person name="Cichocki N."/>
            <person name="Veneault-Fourrey C."/>
            <person name="LaButti K."/>
            <person name="Lindquist E.A."/>
            <person name="Lipzen A."/>
            <person name="Lundell T."/>
            <person name="Morin E."/>
            <person name="Murat C."/>
            <person name="Sun H."/>
            <person name="Tunlid A."/>
            <person name="Henrissat B."/>
            <person name="Grigoriev I.V."/>
            <person name="Hibbett D.S."/>
            <person name="Martin F."/>
            <person name="Nordberg H.P."/>
            <person name="Cantor M.N."/>
            <person name="Hua S.X."/>
        </authorList>
    </citation>
    <scope>NUCLEOTIDE SEQUENCE [LARGE SCALE GENOMIC DNA]</scope>
    <source>
        <strain evidence="16 17">441</strain>
    </source>
</reference>
<dbReference type="EC" id="2.7.1.11" evidence="4"/>
<dbReference type="EMBL" id="KN833823">
    <property type="protein sequence ID" value="KIK17639.1"/>
    <property type="molecule type" value="Genomic_DNA"/>
</dbReference>
<evidence type="ECO:0000256" key="2">
    <source>
        <dbReference type="ARBA" id="ARBA00004496"/>
    </source>
</evidence>
<dbReference type="GO" id="GO:0030388">
    <property type="term" value="P:fructose 1,6-bisphosphate metabolic process"/>
    <property type="evidence" value="ECO:0007669"/>
    <property type="project" value="TreeGrafter"/>
</dbReference>
<keyword evidence="7" id="KW-0808">Transferase</keyword>
<dbReference type="PRINTS" id="PR00476">
    <property type="entry name" value="PHFRCTKINASE"/>
</dbReference>
<keyword evidence="9" id="KW-0547">Nucleotide-binding</keyword>
<keyword evidence="11" id="KW-0067">ATP-binding</keyword>
<dbReference type="GO" id="GO:0048029">
    <property type="term" value="F:monosaccharide binding"/>
    <property type="evidence" value="ECO:0007669"/>
    <property type="project" value="TreeGrafter"/>
</dbReference>
<name>A0A0C9YU86_9AGAM</name>
<sequence length="560" mass="60999">MKLAVLTSGGDSAGMNAVVRAVVKAGILNGCETWIVREGYEGLVRGNTDTQIPSTIDEPFADPSARQRVRSGKATNLVENLRFGDGDLLHDGTGDHARGRTLKGRYIVRAGWDDVRGWFADGGTLIGTARSKTFRSPAGRLAAAYNLIKEGIDALVVCGGDGSLTGADLFRSEWPSLISTLHSEGKITDEQLSKHGHLRIVGLVGSIDNDMSMTDLTIGAPTALHRICEAIDNINSTATSHSRAFVLEVMGRHCGWLALLAGVSAGADFIFIPERPPQTDSWEDEMCEAISMHREVGKRKTLVIVAEGAHDSNLKPIRADYVRDVLTERLGLDSRVTTLGHIQRGGRPCAFDRILVSWLFGSSVVHFSLVTCDVDDNLLLLGKTGASLVYTPEQGMDLDMLRADVKFLKIRYGLDAKGKSEGRLVIRNECASKVYTTDMLTDMFREEGGGLFDSRYASLGHILQGGVPTPMDRARAARLSLRCMAFLEEHHQSLLAQPPKSRCAPPESAAVITIQGSALKWVPVTEMVKHADMKNRRGKEAWWEPVKGWVEALSGRSELV</sequence>
<dbReference type="PANTHER" id="PTHR13697:SF4">
    <property type="entry name" value="ATP-DEPENDENT 6-PHOSPHOFRUCTOKINASE"/>
    <property type="match status" value="1"/>
</dbReference>
<proteinExistence type="predicted"/>
<dbReference type="UniPathway" id="UPA00109">
    <property type="reaction ID" value="UER00182"/>
</dbReference>
<keyword evidence="12" id="KW-0460">Magnesium</keyword>
<dbReference type="GO" id="GO:0006002">
    <property type="term" value="P:fructose 6-phosphate metabolic process"/>
    <property type="evidence" value="ECO:0007669"/>
    <property type="project" value="InterPro"/>
</dbReference>